<reference evidence="2" key="1">
    <citation type="submission" date="2014-09" db="EMBL/GenBank/DDBJ databases">
        <title>Vibrio variabilis JCM 19239. (C206) whole genome shotgun sequence.</title>
        <authorList>
            <person name="Sawabe T."/>
            <person name="Meirelles P."/>
            <person name="Nakanishi M."/>
            <person name="Sayaka M."/>
            <person name="Hattori M."/>
            <person name="Ohkuma M."/>
        </authorList>
    </citation>
    <scope>NUCLEOTIDE SEQUENCE [LARGE SCALE GENOMIC DNA]</scope>
    <source>
        <strain evidence="2">JCM 19239</strain>
    </source>
</reference>
<dbReference type="EC" id="1.1.1.17" evidence="1"/>
<dbReference type="GO" id="GO:0008926">
    <property type="term" value="F:mannitol-1-phosphate 5-dehydrogenase activity"/>
    <property type="evidence" value="ECO:0007669"/>
    <property type="project" value="UniProtKB-EC"/>
</dbReference>
<keyword evidence="1" id="KW-0560">Oxidoreductase</keyword>
<dbReference type="Gene3D" id="1.10.1040.10">
    <property type="entry name" value="N-(1-d-carboxylethyl)-l-norvaline Dehydrogenase, domain 2"/>
    <property type="match status" value="1"/>
</dbReference>
<keyword evidence="2" id="KW-1185">Reference proteome</keyword>
<name>A0ABQ0JJJ6_9VIBR</name>
<proteinExistence type="predicted"/>
<evidence type="ECO:0000313" key="2">
    <source>
        <dbReference type="Proteomes" id="UP000029223"/>
    </source>
</evidence>
<dbReference type="Proteomes" id="UP000029223">
    <property type="component" value="Unassembled WGS sequence"/>
</dbReference>
<comment type="caution">
    <text evidence="1">The sequence shown here is derived from an EMBL/GenBank/DDBJ whole genome shotgun (WGS) entry which is preliminary data.</text>
</comment>
<dbReference type="EMBL" id="BBMS01000053">
    <property type="protein sequence ID" value="GAL28930.1"/>
    <property type="molecule type" value="Genomic_DNA"/>
</dbReference>
<gene>
    <name evidence="1" type="ORF">JCM19239_5036</name>
</gene>
<sequence length="64" mass="7092">MPNGHLLKGIAAAFLYKNDDDPQAVELQAMFAEQGFEKTLAHYSELNVDSEIVTLAHEAYLALK</sequence>
<accession>A0ABQ0JJJ6</accession>
<dbReference type="InterPro" id="IPR013328">
    <property type="entry name" value="6PGD_dom2"/>
</dbReference>
<organism evidence="1 2">
    <name type="scientific">Vibrio variabilis</name>
    <dbReference type="NCBI Taxonomy" id="990271"/>
    <lineage>
        <taxon>Bacteria</taxon>
        <taxon>Pseudomonadati</taxon>
        <taxon>Pseudomonadota</taxon>
        <taxon>Gammaproteobacteria</taxon>
        <taxon>Vibrionales</taxon>
        <taxon>Vibrionaceae</taxon>
        <taxon>Vibrio</taxon>
    </lineage>
</organism>
<protein>
    <submittedName>
        <fullName evidence="1">Mannitol-1-phosphate 5-dehydrogenase</fullName>
        <ecNumber evidence="1">1.1.1.17</ecNumber>
    </submittedName>
</protein>
<evidence type="ECO:0000313" key="1">
    <source>
        <dbReference type="EMBL" id="GAL28930.1"/>
    </source>
</evidence>